<proteinExistence type="inferred from homology"/>
<dbReference type="CDD" id="cd17932">
    <property type="entry name" value="DEXQc_UvrD"/>
    <property type="match status" value="1"/>
</dbReference>
<evidence type="ECO:0000256" key="4">
    <source>
        <dbReference type="ARBA" id="ARBA00022801"/>
    </source>
</evidence>
<dbReference type="GO" id="GO:0016787">
    <property type="term" value="F:hydrolase activity"/>
    <property type="evidence" value="ECO:0007669"/>
    <property type="project" value="UniProtKB-UniRule"/>
</dbReference>
<dbReference type="CDD" id="cd18807">
    <property type="entry name" value="SF1_C_UvrD"/>
    <property type="match status" value="1"/>
</dbReference>
<dbReference type="PROSITE" id="PS50967">
    <property type="entry name" value="HRDC"/>
    <property type="match status" value="1"/>
</dbReference>
<dbReference type="SUPFAM" id="SSF47819">
    <property type="entry name" value="HRDC-like"/>
    <property type="match status" value="1"/>
</dbReference>
<dbReference type="Pfam" id="PF00570">
    <property type="entry name" value="HRDC"/>
    <property type="match status" value="1"/>
</dbReference>
<evidence type="ECO:0000256" key="6">
    <source>
        <dbReference type="ARBA" id="ARBA00022840"/>
    </source>
</evidence>
<dbReference type="GO" id="GO:0043138">
    <property type="term" value="F:3'-5' DNA helicase activity"/>
    <property type="evidence" value="ECO:0007669"/>
    <property type="project" value="UniProtKB-EC"/>
</dbReference>
<dbReference type="PANTHER" id="PTHR11070">
    <property type="entry name" value="UVRD / RECB / PCRA DNA HELICASE FAMILY MEMBER"/>
    <property type="match status" value="1"/>
</dbReference>
<dbReference type="Gene3D" id="3.40.50.300">
    <property type="entry name" value="P-loop containing nucleotide triphosphate hydrolases"/>
    <property type="match status" value="3"/>
</dbReference>
<evidence type="ECO:0000256" key="10">
    <source>
        <dbReference type="ARBA" id="ARBA00034808"/>
    </source>
</evidence>
<evidence type="ECO:0000313" key="16">
    <source>
        <dbReference type="EMBL" id="MBB3035688.1"/>
    </source>
</evidence>
<dbReference type="InterPro" id="IPR002121">
    <property type="entry name" value="HRDC_dom"/>
</dbReference>
<dbReference type="Pfam" id="PF00580">
    <property type="entry name" value="UvrD-helicase"/>
    <property type="match status" value="1"/>
</dbReference>
<dbReference type="InterPro" id="IPR044876">
    <property type="entry name" value="HRDC_dom_sf"/>
</dbReference>
<evidence type="ECO:0000256" key="5">
    <source>
        <dbReference type="ARBA" id="ARBA00022806"/>
    </source>
</evidence>
<dbReference type="EC" id="5.6.2.4" evidence="10"/>
<dbReference type="Proteomes" id="UP000567922">
    <property type="component" value="Unassembled WGS sequence"/>
</dbReference>
<organism evidence="16 17">
    <name type="scientific">Hoyosella altamirensis</name>
    <dbReference type="NCBI Taxonomy" id="616997"/>
    <lineage>
        <taxon>Bacteria</taxon>
        <taxon>Bacillati</taxon>
        <taxon>Actinomycetota</taxon>
        <taxon>Actinomycetes</taxon>
        <taxon>Mycobacteriales</taxon>
        <taxon>Hoyosellaceae</taxon>
        <taxon>Hoyosella</taxon>
    </lineage>
</organism>
<comment type="caution">
    <text evidence="16">The sequence shown here is derived from an EMBL/GenBank/DDBJ whole genome shotgun (WGS) entry which is preliminary data.</text>
</comment>
<dbReference type="SUPFAM" id="SSF52540">
    <property type="entry name" value="P-loop containing nucleoside triphosphate hydrolases"/>
    <property type="match status" value="1"/>
</dbReference>
<dbReference type="FunFam" id="3.40.50.300:FF:001181">
    <property type="entry name" value="DNA helicase"/>
    <property type="match status" value="1"/>
</dbReference>
<keyword evidence="4 12" id="KW-0378">Hydrolase</keyword>
<evidence type="ECO:0000259" key="15">
    <source>
        <dbReference type="PROSITE" id="PS51217"/>
    </source>
</evidence>
<evidence type="ECO:0000313" key="17">
    <source>
        <dbReference type="Proteomes" id="UP000567922"/>
    </source>
</evidence>
<keyword evidence="17" id="KW-1185">Reference proteome</keyword>
<keyword evidence="8" id="KW-0413">Isomerase</keyword>
<evidence type="ECO:0000256" key="3">
    <source>
        <dbReference type="ARBA" id="ARBA00022763"/>
    </source>
</evidence>
<feature type="binding site" evidence="12">
    <location>
        <begin position="39"/>
        <end position="46"/>
    </location>
    <ligand>
        <name>ATP</name>
        <dbReference type="ChEBI" id="CHEBI:30616"/>
    </ligand>
</feature>
<keyword evidence="5 12" id="KW-0347">Helicase</keyword>
<keyword evidence="2 12" id="KW-0547">Nucleotide-binding</keyword>
<evidence type="ECO:0000259" key="13">
    <source>
        <dbReference type="PROSITE" id="PS50967"/>
    </source>
</evidence>
<comment type="catalytic activity">
    <reaction evidence="11">
        <text>ATP + H2O = ADP + phosphate + H(+)</text>
        <dbReference type="Rhea" id="RHEA:13065"/>
        <dbReference type="ChEBI" id="CHEBI:15377"/>
        <dbReference type="ChEBI" id="CHEBI:15378"/>
        <dbReference type="ChEBI" id="CHEBI:30616"/>
        <dbReference type="ChEBI" id="CHEBI:43474"/>
        <dbReference type="ChEBI" id="CHEBI:456216"/>
        <dbReference type="EC" id="5.6.2.4"/>
    </reaction>
</comment>
<dbReference type="InterPro" id="IPR010997">
    <property type="entry name" value="HRDC-like_sf"/>
</dbReference>
<protein>
    <recommendedName>
        <fullName evidence="10">DNA 3'-5' helicase</fullName>
        <ecNumber evidence="10">5.6.2.4</ecNumber>
    </recommendedName>
</protein>
<feature type="domain" description="HRDC" evidence="13">
    <location>
        <begin position="617"/>
        <end position="693"/>
    </location>
</feature>
<dbReference type="Gene3D" id="1.10.10.160">
    <property type="match status" value="1"/>
</dbReference>
<dbReference type="InterPro" id="IPR000212">
    <property type="entry name" value="DNA_helicase_UvrD/REP"/>
</dbReference>
<feature type="domain" description="UvrD-like helicase C-terminal" evidence="15">
    <location>
        <begin position="309"/>
        <end position="566"/>
    </location>
</feature>
<keyword evidence="6 12" id="KW-0067">ATP-binding</keyword>
<dbReference type="PANTHER" id="PTHR11070:SF69">
    <property type="entry name" value="ATP-DEPENDENT DNA HELICASE UVRD2"/>
    <property type="match status" value="1"/>
</dbReference>
<dbReference type="Gene3D" id="1.10.486.10">
    <property type="entry name" value="PCRA, domain 4"/>
    <property type="match status" value="2"/>
</dbReference>
<dbReference type="AlphaFoldDB" id="A0A839RHH4"/>
<comment type="catalytic activity">
    <reaction evidence="9">
        <text>Couples ATP hydrolysis with the unwinding of duplex DNA by translocating in the 3'-5' direction.</text>
        <dbReference type="EC" id="5.6.2.4"/>
    </reaction>
</comment>
<evidence type="ECO:0000256" key="7">
    <source>
        <dbReference type="ARBA" id="ARBA00023204"/>
    </source>
</evidence>
<evidence type="ECO:0000256" key="1">
    <source>
        <dbReference type="ARBA" id="ARBA00009922"/>
    </source>
</evidence>
<evidence type="ECO:0000256" key="11">
    <source>
        <dbReference type="ARBA" id="ARBA00048988"/>
    </source>
</evidence>
<dbReference type="EMBL" id="JACHWS010000001">
    <property type="protein sequence ID" value="MBB3035688.1"/>
    <property type="molecule type" value="Genomic_DNA"/>
</dbReference>
<reference evidence="16 17" key="1">
    <citation type="submission" date="2020-08" db="EMBL/GenBank/DDBJ databases">
        <title>Sequencing the genomes of 1000 actinobacteria strains.</title>
        <authorList>
            <person name="Klenk H.-P."/>
        </authorList>
    </citation>
    <scope>NUCLEOTIDE SEQUENCE [LARGE SCALE GENOMIC DNA]</scope>
    <source>
        <strain evidence="16 17">DSM 45258</strain>
    </source>
</reference>
<dbReference type="SMART" id="SM00341">
    <property type="entry name" value="HRDC"/>
    <property type="match status" value="1"/>
</dbReference>
<dbReference type="GO" id="GO:0033202">
    <property type="term" value="C:DNA helicase complex"/>
    <property type="evidence" value="ECO:0007669"/>
    <property type="project" value="TreeGrafter"/>
</dbReference>
<dbReference type="InterPro" id="IPR014016">
    <property type="entry name" value="UvrD-like_ATP-bd"/>
</dbReference>
<name>A0A839RHH4_9ACTN</name>
<dbReference type="InterPro" id="IPR013986">
    <property type="entry name" value="DExx_box_DNA_helicase_dom_sf"/>
</dbReference>
<dbReference type="GO" id="GO:0000725">
    <property type="term" value="P:recombinational repair"/>
    <property type="evidence" value="ECO:0007669"/>
    <property type="project" value="TreeGrafter"/>
</dbReference>
<gene>
    <name evidence="16" type="ORF">FHU29_000122</name>
</gene>
<dbReference type="PROSITE" id="PS51217">
    <property type="entry name" value="UVRD_HELICASE_CTER"/>
    <property type="match status" value="1"/>
</dbReference>
<feature type="domain" description="UvrD-like helicase ATP-binding" evidence="14">
    <location>
        <begin position="18"/>
        <end position="308"/>
    </location>
</feature>
<dbReference type="GO" id="GO:0005524">
    <property type="term" value="F:ATP binding"/>
    <property type="evidence" value="ECO:0007669"/>
    <property type="project" value="UniProtKB-UniRule"/>
</dbReference>
<keyword evidence="3" id="KW-0227">DNA damage</keyword>
<keyword evidence="7" id="KW-0234">DNA repair</keyword>
<dbReference type="Gene3D" id="1.10.150.80">
    <property type="entry name" value="HRDC domain"/>
    <property type="match status" value="1"/>
</dbReference>
<sequence length="693" mass="75181">MSRPSATKARISATDLLDGLDPEQRAAVIAPRGPVCVLAGAGTGKTRTVTRRIAHLVSSGHVAAGQVLAVTFTTRAAGEMRTRLRELAATGVADPSCGTVQARTFHAAAMRQLRYFWPRVIGETSWQLMDRKFPAVRQAAQAARASTDPDSVRDLTAEIEWAKSRLIAPDDYASAVVEEGRDSPAPPEIFTRVYQNYEQLKVSGDTMMLDFDDLLIFTAAALEENAVVADEFRDRYRSFLVDEYQDVTPLQQRVLDAWLGERDDLTVVGDANQTIYSFTGATPAYLLNFSRRFPEATVVRLVRDYRSTPQVVGLANDVIGAARGRIAGMRLELVGQRANGPEPEFTQFDDEATEAAGIAARIKKLQARGVPASEMAILFRINAQSEVYEQALTEAKIPFQVRGGEGFFSRTEVKQAMGALRAAADRSDLPDDVPLDRLVRAVLVPHGLTEAAPPGQQARERWESLVALERLAADLAAMQPNLTIRELVSELQERAASRQPPVVDGVTLASLHAAKGLEWDAVFLAGLTDGTLPISHALGDRDGTGAENAIEEERRLFYVGVTRAREHLTLTWALARGEGGRKTRKPSRFLAPFLPAGSSTQRAASGKRSKTTRDHLDPAGEELFERLKTWRLATARDLDVPAFVVFTDATLTAIAEKQPADGAALVKIPGIGAAKLERFGADVLAVVNGGGVG</sequence>
<dbReference type="Pfam" id="PF13361">
    <property type="entry name" value="UvrD_C"/>
    <property type="match status" value="2"/>
</dbReference>
<comment type="similarity">
    <text evidence="1">Belongs to the helicase family. UvrD subfamily.</text>
</comment>
<accession>A0A839RHH4</accession>
<dbReference type="GO" id="GO:0005829">
    <property type="term" value="C:cytosol"/>
    <property type="evidence" value="ECO:0007669"/>
    <property type="project" value="TreeGrafter"/>
</dbReference>
<evidence type="ECO:0000256" key="9">
    <source>
        <dbReference type="ARBA" id="ARBA00034617"/>
    </source>
</evidence>
<dbReference type="GO" id="GO:0003677">
    <property type="term" value="F:DNA binding"/>
    <property type="evidence" value="ECO:0007669"/>
    <property type="project" value="InterPro"/>
</dbReference>
<evidence type="ECO:0000256" key="12">
    <source>
        <dbReference type="PROSITE-ProRule" id="PRU00560"/>
    </source>
</evidence>
<evidence type="ECO:0000256" key="2">
    <source>
        <dbReference type="ARBA" id="ARBA00022741"/>
    </source>
</evidence>
<dbReference type="InterPro" id="IPR014017">
    <property type="entry name" value="DNA_helicase_UvrD-like_C"/>
</dbReference>
<dbReference type="PROSITE" id="PS51198">
    <property type="entry name" value="UVRD_HELICASE_ATP_BIND"/>
    <property type="match status" value="1"/>
</dbReference>
<dbReference type="InterPro" id="IPR027417">
    <property type="entry name" value="P-loop_NTPase"/>
</dbReference>
<evidence type="ECO:0000259" key="14">
    <source>
        <dbReference type="PROSITE" id="PS51198"/>
    </source>
</evidence>
<evidence type="ECO:0000256" key="8">
    <source>
        <dbReference type="ARBA" id="ARBA00023235"/>
    </source>
</evidence>